<organism evidence="1 2">
    <name type="scientific">Alteromonas stellipolaris</name>
    <dbReference type="NCBI Taxonomy" id="233316"/>
    <lineage>
        <taxon>Bacteria</taxon>
        <taxon>Pseudomonadati</taxon>
        <taxon>Pseudomonadota</taxon>
        <taxon>Gammaproteobacteria</taxon>
        <taxon>Alteromonadales</taxon>
        <taxon>Alteromonadaceae</taxon>
        <taxon>Alteromonas/Salinimonas group</taxon>
        <taxon>Alteromonas</taxon>
    </lineage>
</organism>
<proteinExistence type="predicted"/>
<sequence length="307" mass="35342">MPYVIEHEEKEAISLEELVEYLVDNNIETAKHEEMIEAAPMLAKLGNNPTFLSDMVTKELHNYSEFQDENTYSSQVILLHPPRPDIRFFVRANIWPGKADYLTALNGTDAFFYHRPHDHNFNFLTVGYHGPGYWSDYYEYDYGDIDGYAGEDAQLRFIERSRLDKGKLMLYRAHVDVHDQLPADSFSVSLNIMENSIKNPFLDQYSYDLKNKTIKGIINQNNTDSLFQLALMSDSGNSRDVIEHIAKNHEFSRVRLNAIHALASRQYSVEQAVSVLNSYLAAPSALVRKTVEQSIRRMEQHNAKVKA</sequence>
<dbReference type="EMBL" id="CP013927">
    <property type="protein sequence ID" value="AMJ76638.1"/>
    <property type="molecule type" value="Genomic_DNA"/>
</dbReference>
<dbReference type="RefSeq" id="WP_061093679.1">
    <property type="nucleotide sequence ID" value="NZ_CP013927.1"/>
</dbReference>
<evidence type="ECO:0008006" key="3">
    <source>
        <dbReference type="Google" id="ProtNLM"/>
    </source>
</evidence>
<reference evidence="1 2" key="1">
    <citation type="submission" date="2015-12" db="EMBL/GenBank/DDBJ databases">
        <title>Intraspecies pangenome expansion in the marine bacterium Alteromonas.</title>
        <authorList>
            <person name="Lopez-Perez M."/>
            <person name="Rodriguez-Valera F."/>
        </authorList>
    </citation>
    <scope>NUCLEOTIDE SEQUENCE [LARGE SCALE GENOMIC DNA]</scope>
    <source>
        <strain evidence="1 2">LMG 21861</strain>
        <plasmid evidence="1 2">pASTE61-200</plasmid>
    </source>
</reference>
<keyword evidence="1" id="KW-0614">Plasmid</keyword>
<gene>
    <name evidence="1" type="ORF">AVL57_00390</name>
</gene>
<name>A0ABM5YQG5_9ALTE</name>
<dbReference type="Proteomes" id="UP000056750">
    <property type="component" value="Plasmid pASTE61-200"/>
</dbReference>
<geneLocation type="plasmid" evidence="1 2">
    <name>pASTE61-200</name>
</geneLocation>
<accession>A0ABM5YQG5</accession>
<protein>
    <recommendedName>
        <fullName evidence="3">HEAT repeat domain-containing protein</fullName>
    </recommendedName>
</protein>
<evidence type="ECO:0000313" key="2">
    <source>
        <dbReference type="Proteomes" id="UP000056750"/>
    </source>
</evidence>
<evidence type="ECO:0000313" key="1">
    <source>
        <dbReference type="EMBL" id="AMJ76638.1"/>
    </source>
</evidence>
<keyword evidence="2" id="KW-1185">Reference proteome</keyword>